<comment type="caution">
    <text evidence="2">The sequence shown here is derived from an EMBL/GenBank/DDBJ whole genome shotgun (WGS) entry which is preliminary data.</text>
</comment>
<feature type="binding site" evidence="1">
    <location>
        <position position="86"/>
    </location>
    <ligand>
        <name>Mg(2+)</name>
        <dbReference type="ChEBI" id="CHEBI:18420"/>
        <label>1</label>
        <note>catalytic</note>
    </ligand>
</feature>
<dbReference type="GO" id="GO:0046872">
    <property type="term" value="F:metal ion binding"/>
    <property type="evidence" value="ECO:0007669"/>
    <property type="project" value="UniProtKB-KW"/>
</dbReference>
<dbReference type="Proteomes" id="UP000646053">
    <property type="component" value="Unassembled WGS sequence"/>
</dbReference>
<dbReference type="Gene3D" id="3.40.190.80">
    <property type="match status" value="1"/>
</dbReference>
<accession>A0A8J7Z1X7</accession>
<dbReference type="SUPFAM" id="SSF56655">
    <property type="entry name" value="Carbohydrate phosphatase"/>
    <property type="match status" value="1"/>
</dbReference>
<sequence length="289" mass="31613">MTDLVLDAEIRQIIRSCGQQAKYLASQAFEVSQKGPNDFVTSVDQALDRALTEQFTALFPGDRIISEENAGSRHYFQANHRLWCIDPLDGTNDFIQGDRNYSVLVGVLEKKGAGHKTVIEPSAGWIYAPEFDLMYHSTSTSGIWRTQGDAAPEVLHPVEPSRAARPKVMIGEADFANFGTLLSEAIPDLEFVRSPGSFGLKVVNAALGEAAMYVYFNKRVKIWDTVASIAIAQTAGLVCCDLEGEPISYAGDHINLETLAHQQSIVIGWASYVESLLPRMRSAMLSAAA</sequence>
<dbReference type="Gene3D" id="3.30.540.10">
    <property type="entry name" value="Fructose-1,6-Bisphosphatase, subunit A, domain 1"/>
    <property type="match status" value="1"/>
</dbReference>
<dbReference type="PANTHER" id="PTHR20854">
    <property type="entry name" value="INOSITOL MONOPHOSPHATASE"/>
    <property type="match status" value="1"/>
</dbReference>
<dbReference type="AlphaFoldDB" id="A0A8J7Z1X7"/>
<feature type="binding site" evidence="1">
    <location>
        <position position="224"/>
    </location>
    <ligand>
        <name>Mg(2+)</name>
        <dbReference type="ChEBI" id="CHEBI:18420"/>
        <label>1</label>
        <note>catalytic</note>
    </ligand>
</feature>
<dbReference type="PRINTS" id="PR00377">
    <property type="entry name" value="IMPHPHTASES"/>
</dbReference>
<dbReference type="RefSeq" id="WP_162423257.1">
    <property type="nucleotide sequence ID" value="NZ_WVIE01000010.1"/>
</dbReference>
<keyword evidence="1" id="KW-0479">Metal-binding</keyword>
<dbReference type="PANTHER" id="PTHR20854:SF4">
    <property type="entry name" value="INOSITOL-1-MONOPHOSPHATASE-RELATED"/>
    <property type="match status" value="1"/>
</dbReference>
<proteinExistence type="predicted"/>
<comment type="cofactor">
    <cofactor evidence="1">
        <name>Mg(2+)</name>
        <dbReference type="ChEBI" id="CHEBI:18420"/>
    </cofactor>
</comment>
<dbReference type="GO" id="GO:0006020">
    <property type="term" value="P:inositol metabolic process"/>
    <property type="evidence" value="ECO:0007669"/>
    <property type="project" value="TreeGrafter"/>
</dbReference>
<reference evidence="2" key="1">
    <citation type="submission" date="2019-12" db="EMBL/GenBank/DDBJ databases">
        <title>High-Quality draft genome sequences of three cyanobacteria isolated from the limestone walls of the Old Cathedral of Coimbra.</title>
        <authorList>
            <person name="Tiago I."/>
            <person name="Soares F."/>
            <person name="Portugal A."/>
        </authorList>
    </citation>
    <scope>NUCLEOTIDE SEQUENCE</scope>
    <source>
        <strain evidence="2">A</strain>
    </source>
</reference>
<evidence type="ECO:0000313" key="2">
    <source>
        <dbReference type="EMBL" id="NDJ17740.1"/>
    </source>
</evidence>
<protein>
    <submittedName>
        <fullName evidence="2">Inositol monophosphatase family protein</fullName>
    </submittedName>
</protein>
<evidence type="ECO:0000313" key="3">
    <source>
        <dbReference type="Proteomes" id="UP000646053"/>
    </source>
</evidence>
<dbReference type="EMBL" id="WVIE01000010">
    <property type="protein sequence ID" value="NDJ17740.1"/>
    <property type="molecule type" value="Genomic_DNA"/>
</dbReference>
<feature type="binding site" evidence="1">
    <location>
        <position position="67"/>
    </location>
    <ligand>
        <name>Mg(2+)</name>
        <dbReference type="ChEBI" id="CHEBI:18420"/>
        <label>1</label>
        <note>catalytic</note>
    </ligand>
</feature>
<dbReference type="GO" id="GO:0008934">
    <property type="term" value="F:inositol monophosphate 1-phosphatase activity"/>
    <property type="evidence" value="ECO:0007669"/>
    <property type="project" value="TreeGrafter"/>
</dbReference>
<name>A0A8J7Z1X7_9CYAN</name>
<keyword evidence="3" id="KW-1185">Reference proteome</keyword>
<dbReference type="GO" id="GO:0007165">
    <property type="term" value="P:signal transduction"/>
    <property type="evidence" value="ECO:0007669"/>
    <property type="project" value="TreeGrafter"/>
</dbReference>
<organism evidence="2 3">
    <name type="scientific">Myxacorys almedinensis A</name>
    <dbReference type="NCBI Taxonomy" id="2690445"/>
    <lineage>
        <taxon>Bacteria</taxon>
        <taxon>Bacillati</taxon>
        <taxon>Cyanobacteriota</taxon>
        <taxon>Cyanophyceae</taxon>
        <taxon>Leptolyngbyales</taxon>
        <taxon>Leptolyngbyaceae</taxon>
        <taxon>Myxacorys</taxon>
        <taxon>Myxacorys almedinensis</taxon>
    </lineage>
</organism>
<dbReference type="Pfam" id="PF00459">
    <property type="entry name" value="Inositol_P"/>
    <property type="match status" value="1"/>
</dbReference>
<dbReference type="InterPro" id="IPR000760">
    <property type="entry name" value="Inositol_monophosphatase-like"/>
</dbReference>
<feature type="binding site" evidence="1">
    <location>
        <position position="89"/>
    </location>
    <ligand>
        <name>Mg(2+)</name>
        <dbReference type="ChEBI" id="CHEBI:18420"/>
        <label>1</label>
        <note>catalytic</note>
    </ligand>
</feature>
<evidence type="ECO:0000256" key="1">
    <source>
        <dbReference type="PIRSR" id="PIRSR600760-2"/>
    </source>
</evidence>
<keyword evidence="1" id="KW-0460">Magnesium</keyword>
<feature type="binding site" evidence="1">
    <location>
        <position position="88"/>
    </location>
    <ligand>
        <name>Mg(2+)</name>
        <dbReference type="ChEBI" id="CHEBI:18420"/>
        <label>1</label>
        <note>catalytic</note>
    </ligand>
</feature>
<gene>
    <name evidence="2" type="ORF">GS601_10630</name>
</gene>